<dbReference type="Gene3D" id="2.40.160.210">
    <property type="entry name" value="Acyl-CoA thioesterase, double hotdog domain"/>
    <property type="match status" value="1"/>
</dbReference>
<sequence>MVDSHLPNAKATPGWRDLPYPRTSFDQAIKLTPVDGVSGQYKAFGPRDWSLPHDNGLSLHGGYLCSLLISGSREYARATGLVALNQPDPVSMHVQFLELVPQGPLHVRFTTLKSGSRSSVVQGEICSPQSTPTTTVSTALGSSSDNAPVTKIYTLALFTMGNLSDKTGISLELPRHTPLPSREKDCARWTDAFAFFASPPTAACRVYTPRGGPSPLWSPAVGRHKRDQWDKLDSGENFRLEHLGLLADIVAVIPLNYQPEGMKSLMKFNVPSVSLTFDFVKDPQAKQSGSSTERR</sequence>
<dbReference type="Pfam" id="PF13622">
    <property type="entry name" value="4HBT_3"/>
    <property type="match status" value="1"/>
</dbReference>
<dbReference type="InterPro" id="IPR042171">
    <property type="entry name" value="Acyl-CoA_hotdog"/>
</dbReference>
<dbReference type="InterPro" id="IPR049449">
    <property type="entry name" value="TesB_ACOT8-like_N"/>
</dbReference>
<dbReference type="SUPFAM" id="SSF54637">
    <property type="entry name" value="Thioesterase/thiol ester dehydrase-isomerase"/>
    <property type="match status" value="1"/>
</dbReference>
<dbReference type="InterPro" id="IPR052389">
    <property type="entry name" value="Sec_Metab_Biosynth-Assoc"/>
</dbReference>
<evidence type="ECO:0000313" key="3">
    <source>
        <dbReference type="Proteomes" id="UP001610563"/>
    </source>
</evidence>
<protein>
    <submittedName>
        <fullName evidence="2">Thioesterase-like superfamily-domain-containing protein</fullName>
    </submittedName>
</protein>
<dbReference type="PANTHER" id="PTHR38110">
    <property type="entry name" value="CHROMOSOME 23, WHOLE GENOME SHOTGUN SEQUENCE"/>
    <property type="match status" value="1"/>
</dbReference>
<dbReference type="PANTHER" id="PTHR38110:SF4">
    <property type="entry name" value="THIOESTERASE-LIKE SUPERFAMILY-DOMAIN-CONTAINING PROTEIN"/>
    <property type="match status" value="1"/>
</dbReference>
<comment type="caution">
    <text evidence="2">The sequence shown here is derived from an EMBL/GenBank/DDBJ whole genome shotgun (WGS) entry which is preliminary data.</text>
</comment>
<reference evidence="2 3" key="1">
    <citation type="submission" date="2024-07" db="EMBL/GenBank/DDBJ databases">
        <title>Section-level genome sequencing and comparative genomics of Aspergillus sections Usti and Cavernicolus.</title>
        <authorList>
            <consortium name="Lawrence Berkeley National Laboratory"/>
            <person name="Nybo J.L."/>
            <person name="Vesth T.C."/>
            <person name="Theobald S."/>
            <person name="Frisvad J.C."/>
            <person name="Larsen T.O."/>
            <person name="Kjaerboelling I."/>
            <person name="Rothschild-Mancinelli K."/>
            <person name="Lyhne E.K."/>
            <person name="Kogle M.E."/>
            <person name="Barry K."/>
            <person name="Clum A."/>
            <person name="Na H."/>
            <person name="Ledsgaard L."/>
            <person name="Lin J."/>
            <person name="Lipzen A."/>
            <person name="Kuo A."/>
            <person name="Riley R."/>
            <person name="Mondo S."/>
            <person name="Labutti K."/>
            <person name="Haridas S."/>
            <person name="Pangalinan J."/>
            <person name="Salamov A.A."/>
            <person name="Simmons B.A."/>
            <person name="Magnuson J.K."/>
            <person name="Chen J."/>
            <person name="Drula E."/>
            <person name="Henrissat B."/>
            <person name="Wiebenga A."/>
            <person name="Lubbers R.J."/>
            <person name="Gomes A.C."/>
            <person name="Makela M.R."/>
            <person name="Stajich J."/>
            <person name="Grigoriev I.V."/>
            <person name="Mortensen U.H."/>
            <person name="De Vries R.P."/>
            <person name="Baker S.E."/>
            <person name="Andersen M.R."/>
        </authorList>
    </citation>
    <scope>NUCLEOTIDE SEQUENCE [LARGE SCALE GENOMIC DNA]</scope>
    <source>
        <strain evidence="2 3">CBS 209.92</strain>
    </source>
</reference>
<dbReference type="Proteomes" id="UP001610563">
    <property type="component" value="Unassembled WGS sequence"/>
</dbReference>
<dbReference type="EMBL" id="JBFTWV010000034">
    <property type="protein sequence ID" value="KAL2795511.1"/>
    <property type="molecule type" value="Genomic_DNA"/>
</dbReference>
<name>A0ABR4G942_9EURO</name>
<evidence type="ECO:0000259" key="1">
    <source>
        <dbReference type="Pfam" id="PF13622"/>
    </source>
</evidence>
<dbReference type="InterPro" id="IPR029069">
    <property type="entry name" value="HotDog_dom_sf"/>
</dbReference>
<evidence type="ECO:0000313" key="2">
    <source>
        <dbReference type="EMBL" id="KAL2795511.1"/>
    </source>
</evidence>
<proteinExistence type="predicted"/>
<organism evidence="2 3">
    <name type="scientific">Aspergillus keveii</name>
    <dbReference type="NCBI Taxonomy" id="714993"/>
    <lineage>
        <taxon>Eukaryota</taxon>
        <taxon>Fungi</taxon>
        <taxon>Dikarya</taxon>
        <taxon>Ascomycota</taxon>
        <taxon>Pezizomycotina</taxon>
        <taxon>Eurotiomycetes</taxon>
        <taxon>Eurotiomycetidae</taxon>
        <taxon>Eurotiales</taxon>
        <taxon>Aspergillaceae</taxon>
        <taxon>Aspergillus</taxon>
        <taxon>Aspergillus subgen. Nidulantes</taxon>
    </lineage>
</organism>
<feature type="domain" description="Acyl-CoA thioesterase-like N-terminal HotDog" evidence="1">
    <location>
        <begin position="53"/>
        <end position="135"/>
    </location>
</feature>
<gene>
    <name evidence="2" type="ORF">BJX66DRAFT_301806</name>
</gene>
<keyword evidence="3" id="KW-1185">Reference proteome</keyword>
<accession>A0ABR4G942</accession>